<name>A0A1J1J961_9DIPT</name>
<sequence length="60" mass="6881">MEYQNCPLRQTHNDDELKDFGIIFVFNNVINFLHPLVEGNVAVEAEKENFVSSDNVLISL</sequence>
<reference evidence="1 2" key="1">
    <citation type="submission" date="2015-04" db="EMBL/GenBank/DDBJ databases">
        <authorList>
            <person name="Syromyatnikov M.Y."/>
            <person name="Popov V.N."/>
        </authorList>
    </citation>
    <scope>NUCLEOTIDE SEQUENCE [LARGE SCALE GENOMIC DNA]</scope>
</reference>
<keyword evidence="2" id="KW-1185">Reference proteome</keyword>
<dbReference type="EMBL" id="CVRI01000075">
    <property type="protein sequence ID" value="CRL08594.1"/>
    <property type="molecule type" value="Genomic_DNA"/>
</dbReference>
<dbReference type="AlphaFoldDB" id="A0A1J1J961"/>
<protein>
    <submittedName>
        <fullName evidence="1">CLUMA_CG021542, isoform A</fullName>
    </submittedName>
</protein>
<accession>A0A1J1J961</accession>
<evidence type="ECO:0000313" key="1">
    <source>
        <dbReference type="EMBL" id="CRL08594.1"/>
    </source>
</evidence>
<gene>
    <name evidence="1" type="ORF">CLUMA_CG021542</name>
</gene>
<evidence type="ECO:0000313" key="2">
    <source>
        <dbReference type="Proteomes" id="UP000183832"/>
    </source>
</evidence>
<dbReference type="Proteomes" id="UP000183832">
    <property type="component" value="Unassembled WGS sequence"/>
</dbReference>
<organism evidence="1 2">
    <name type="scientific">Clunio marinus</name>
    <dbReference type="NCBI Taxonomy" id="568069"/>
    <lineage>
        <taxon>Eukaryota</taxon>
        <taxon>Metazoa</taxon>
        <taxon>Ecdysozoa</taxon>
        <taxon>Arthropoda</taxon>
        <taxon>Hexapoda</taxon>
        <taxon>Insecta</taxon>
        <taxon>Pterygota</taxon>
        <taxon>Neoptera</taxon>
        <taxon>Endopterygota</taxon>
        <taxon>Diptera</taxon>
        <taxon>Nematocera</taxon>
        <taxon>Chironomoidea</taxon>
        <taxon>Chironomidae</taxon>
        <taxon>Clunio</taxon>
    </lineage>
</organism>
<proteinExistence type="predicted"/>